<evidence type="ECO:0000256" key="10">
    <source>
        <dbReference type="ARBA" id="ARBA00022840"/>
    </source>
</evidence>
<dbReference type="GO" id="GO:0004518">
    <property type="term" value="F:nuclease activity"/>
    <property type="evidence" value="ECO:0007669"/>
    <property type="project" value="UniProtKB-KW"/>
</dbReference>
<dbReference type="EMBL" id="UINC01215287">
    <property type="protein sequence ID" value="SVE40908.1"/>
    <property type="molecule type" value="Genomic_DNA"/>
</dbReference>
<evidence type="ECO:0000256" key="9">
    <source>
        <dbReference type="ARBA" id="ARBA00022833"/>
    </source>
</evidence>
<keyword evidence="7" id="KW-0228">DNA excision</keyword>
<keyword evidence="2" id="KW-0963">Cytoplasm</keyword>
<dbReference type="Gene3D" id="1.10.8.280">
    <property type="entry name" value="ABC transporter ATPase domain-like"/>
    <property type="match status" value="1"/>
</dbReference>
<keyword evidence="9" id="KW-0862">Zinc</keyword>
<proteinExistence type="predicted"/>
<dbReference type="Gene3D" id="1.20.1580.10">
    <property type="entry name" value="ABC transporter ATPase like domain"/>
    <property type="match status" value="1"/>
</dbReference>
<evidence type="ECO:0000256" key="11">
    <source>
        <dbReference type="ARBA" id="ARBA00022881"/>
    </source>
</evidence>
<dbReference type="PANTHER" id="PTHR43152:SF3">
    <property type="entry name" value="UVRABC SYSTEM PROTEIN A"/>
    <property type="match status" value="1"/>
</dbReference>
<accession>A0A383DAJ7</accession>
<evidence type="ECO:0000313" key="15">
    <source>
        <dbReference type="EMBL" id="SVE40908.1"/>
    </source>
</evidence>
<reference evidence="15" key="1">
    <citation type="submission" date="2018-05" db="EMBL/GenBank/DDBJ databases">
        <authorList>
            <person name="Lanie J.A."/>
            <person name="Ng W.-L."/>
            <person name="Kazmierczak K.M."/>
            <person name="Andrzejewski T.M."/>
            <person name="Davidsen T.M."/>
            <person name="Wayne K.J."/>
            <person name="Tettelin H."/>
            <person name="Glass J.I."/>
            <person name="Rusch D."/>
            <person name="Podicherti R."/>
            <person name="Tsui H.-C.T."/>
            <person name="Winkler M.E."/>
        </authorList>
    </citation>
    <scope>NUCLEOTIDE SEQUENCE</scope>
</reference>
<evidence type="ECO:0000256" key="5">
    <source>
        <dbReference type="ARBA" id="ARBA00022741"/>
    </source>
</evidence>
<keyword evidence="11" id="KW-0267">Excision nuclease</keyword>
<keyword evidence="8" id="KW-0863">Zinc-finger</keyword>
<dbReference type="GO" id="GO:0003677">
    <property type="term" value="F:DNA binding"/>
    <property type="evidence" value="ECO:0007669"/>
    <property type="project" value="UniProtKB-KW"/>
</dbReference>
<evidence type="ECO:0000259" key="14">
    <source>
        <dbReference type="Pfam" id="PF17755"/>
    </source>
</evidence>
<dbReference type="GO" id="GO:0006281">
    <property type="term" value="P:DNA repair"/>
    <property type="evidence" value="ECO:0007669"/>
    <property type="project" value="UniProtKB-KW"/>
</dbReference>
<evidence type="ECO:0000256" key="13">
    <source>
        <dbReference type="ARBA" id="ARBA00023204"/>
    </source>
</evidence>
<feature type="non-terminal residue" evidence="15">
    <location>
        <position position="236"/>
    </location>
</feature>
<dbReference type="Gene3D" id="3.40.50.300">
    <property type="entry name" value="P-loop containing nucleotide triphosphate hydrolases"/>
    <property type="match status" value="1"/>
</dbReference>
<sequence length="236" mass="26727">MQALESLSLKLNFSLATKWEDLSEEIKDNILNGSKDKKIEIKYYSEDDNYTVNQSFPGVIPSLVKRFSQSNDPWVRYELNKYQSISSCNNCEGFRLNEQALAVKIDNLHIGQVTNMTISETIKWLDAVINKLKGQYLEIANPIIKEISLRLKFLHDVGLDYLTLDRKSNTLSGGESQRIRLASQIGSGLTGIIYVLDEPSIGLHQRDNIRLLETLKSLKSLGNSVIIVEHDEEAIL</sequence>
<keyword evidence="10" id="KW-0067">ATP-binding</keyword>
<dbReference type="InterPro" id="IPR041552">
    <property type="entry name" value="UvrA_DNA-bd"/>
</dbReference>
<evidence type="ECO:0000256" key="6">
    <source>
        <dbReference type="ARBA" id="ARBA00022763"/>
    </source>
</evidence>
<keyword evidence="3" id="KW-0479">Metal-binding</keyword>
<dbReference type="InterPro" id="IPR027417">
    <property type="entry name" value="P-loop_NTPase"/>
</dbReference>
<keyword evidence="4" id="KW-0677">Repeat</keyword>
<evidence type="ECO:0000256" key="7">
    <source>
        <dbReference type="ARBA" id="ARBA00022769"/>
    </source>
</evidence>
<dbReference type="GO" id="GO:0005524">
    <property type="term" value="F:ATP binding"/>
    <property type="evidence" value="ECO:0007669"/>
    <property type="project" value="UniProtKB-KW"/>
</dbReference>
<evidence type="ECO:0000256" key="3">
    <source>
        <dbReference type="ARBA" id="ARBA00022723"/>
    </source>
</evidence>
<dbReference type="GO" id="GO:0008270">
    <property type="term" value="F:zinc ion binding"/>
    <property type="evidence" value="ECO:0007669"/>
    <property type="project" value="UniProtKB-KW"/>
</dbReference>
<dbReference type="Pfam" id="PF17755">
    <property type="entry name" value="UvrA_DNA-bind"/>
    <property type="match status" value="1"/>
</dbReference>
<gene>
    <name evidence="15" type="ORF">METZ01_LOCUS493762</name>
</gene>
<keyword evidence="5" id="KW-0547">Nucleotide-binding</keyword>
<evidence type="ECO:0000256" key="4">
    <source>
        <dbReference type="ARBA" id="ARBA00022737"/>
    </source>
</evidence>
<name>A0A383DAJ7_9ZZZZ</name>
<keyword evidence="6" id="KW-0227">DNA damage</keyword>
<dbReference type="PANTHER" id="PTHR43152">
    <property type="entry name" value="UVRABC SYSTEM PROTEIN A"/>
    <property type="match status" value="1"/>
</dbReference>
<evidence type="ECO:0000256" key="8">
    <source>
        <dbReference type="ARBA" id="ARBA00022771"/>
    </source>
</evidence>
<comment type="subcellular location">
    <subcellularLocation>
        <location evidence="1">Cytoplasm</location>
    </subcellularLocation>
</comment>
<protein>
    <recommendedName>
        <fullName evidence="14">UvrA DNA-binding domain-containing protein</fullName>
    </recommendedName>
</protein>
<dbReference type="AlphaFoldDB" id="A0A383DAJ7"/>
<organism evidence="15">
    <name type="scientific">marine metagenome</name>
    <dbReference type="NCBI Taxonomy" id="408172"/>
    <lineage>
        <taxon>unclassified sequences</taxon>
        <taxon>metagenomes</taxon>
        <taxon>ecological metagenomes</taxon>
    </lineage>
</organism>
<keyword evidence="13" id="KW-0234">DNA repair</keyword>
<evidence type="ECO:0000256" key="2">
    <source>
        <dbReference type="ARBA" id="ARBA00022490"/>
    </source>
</evidence>
<evidence type="ECO:0000256" key="12">
    <source>
        <dbReference type="ARBA" id="ARBA00023125"/>
    </source>
</evidence>
<dbReference type="GO" id="GO:0005737">
    <property type="term" value="C:cytoplasm"/>
    <property type="evidence" value="ECO:0007669"/>
    <property type="project" value="UniProtKB-SubCell"/>
</dbReference>
<evidence type="ECO:0000256" key="1">
    <source>
        <dbReference type="ARBA" id="ARBA00004496"/>
    </source>
</evidence>
<dbReference type="SUPFAM" id="SSF52540">
    <property type="entry name" value="P-loop containing nucleoside triphosphate hydrolases"/>
    <property type="match status" value="1"/>
</dbReference>
<feature type="domain" description="UvrA DNA-binding" evidence="14">
    <location>
        <begin position="2"/>
        <end position="81"/>
    </location>
</feature>
<keyword evidence="12" id="KW-0238">DNA-binding</keyword>